<protein>
    <submittedName>
        <fullName evidence="1">Uncharacterized protein</fullName>
    </submittedName>
</protein>
<dbReference type="Ensembl" id="ENSOSIT00000024022.1">
    <property type="protein sequence ID" value="ENSOSIP00000022744.1"/>
    <property type="gene ID" value="ENSOSIG00000011956.1"/>
</dbReference>
<name>A0A8C7Y3F6_9TELE</name>
<reference evidence="1" key="1">
    <citation type="submission" date="2025-08" db="UniProtKB">
        <authorList>
            <consortium name="Ensembl"/>
        </authorList>
    </citation>
    <scope>IDENTIFICATION</scope>
</reference>
<dbReference type="AlphaFoldDB" id="A0A8C7Y3F6"/>
<keyword evidence="2" id="KW-1185">Reference proteome</keyword>
<organism evidence="1 2">
    <name type="scientific">Oryzias sinensis</name>
    <name type="common">Chinese medaka</name>
    <dbReference type="NCBI Taxonomy" id="183150"/>
    <lineage>
        <taxon>Eukaryota</taxon>
        <taxon>Metazoa</taxon>
        <taxon>Chordata</taxon>
        <taxon>Craniata</taxon>
        <taxon>Vertebrata</taxon>
        <taxon>Euteleostomi</taxon>
        <taxon>Actinopterygii</taxon>
        <taxon>Neopterygii</taxon>
        <taxon>Teleostei</taxon>
        <taxon>Neoteleostei</taxon>
        <taxon>Acanthomorphata</taxon>
        <taxon>Ovalentaria</taxon>
        <taxon>Atherinomorphae</taxon>
        <taxon>Beloniformes</taxon>
        <taxon>Adrianichthyidae</taxon>
        <taxon>Oryziinae</taxon>
        <taxon>Oryzias</taxon>
    </lineage>
</organism>
<sequence>QRGNSDLRMTPADSHLGLNLAEFRGSCPQRRHFSSRVSHKDSECTGVPTERCDGLTSVLPRHADPLRTTSPLQMQLPHHDQTLLMSPVPATF</sequence>
<evidence type="ECO:0000313" key="1">
    <source>
        <dbReference type="Ensembl" id="ENSOSIP00000022744.1"/>
    </source>
</evidence>
<proteinExistence type="predicted"/>
<evidence type="ECO:0000313" key="2">
    <source>
        <dbReference type="Proteomes" id="UP000694383"/>
    </source>
</evidence>
<reference evidence="1" key="2">
    <citation type="submission" date="2025-09" db="UniProtKB">
        <authorList>
            <consortium name="Ensembl"/>
        </authorList>
    </citation>
    <scope>IDENTIFICATION</scope>
</reference>
<dbReference type="Proteomes" id="UP000694383">
    <property type="component" value="Unplaced"/>
</dbReference>
<accession>A0A8C7Y3F6</accession>